<dbReference type="EMBL" id="JBHTHX010001015">
    <property type="protein sequence ID" value="MFD0887674.1"/>
    <property type="molecule type" value="Genomic_DNA"/>
</dbReference>
<feature type="transmembrane region" description="Helical" evidence="1">
    <location>
        <begin position="21"/>
        <end position="39"/>
    </location>
</feature>
<evidence type="ECO:0000256" key="1">
    <source>
        <dbReference type="SAM" id="Phobius"/>
    </source>
</evidence>
<evidence type="ECO:0000313" key="2">
    <source>
        <dbReference type="EMBL" id="MFD0887674.1"/>
    </source>
</evidence>
<feature type="non-terminal residue" evidence="2">
    <location>
        <position position="1"/>
    </location>
</feature>
<accession>A0ABW3DV94</accession>
<keyword evidence="1" id="KW-0472">Membrane</keyword>
<keyword evidence="3" id="KW-1185">Reference proteome</keyword>
<keyword evidence="1" id="KW-0812">Transmembrane</keyword>
<name>A0ABW3DV94_9ACTN</name>
<sequence>VTALVTPVQEAAHTGSRLGRLLLYGWAALLALAVVTSLFLASTTVALLTVYASLATIWPASVLRRLTRRTDG</sequence>
<feature type="transmembrane region" description="Helical" evidence="1">
    <location>
        <begin position="45"/>
        <end position="63"/>
    </location>
</feature>
<organism evidence="2 3">
    <name type="scientific">Streptosporangium algeriense</name>
    <dbReference type="NCBI Taxonomy" id="1682748"/>
    <lineage>
        <taxon>Bacteria</taxon>
        <taxon>Bacillati</taxon>
        <taxon>Actinomycetota</taxon>
        <taxon>Actinomycetes</taxon>
        <taxon>Streptosporangiales</taxon>
        <taxon>Streptosporangiaceae</taxon>
        <taxon>Streptosporangium</taxon>
    </lineage>
</organism>
<comment type="caution">
    <text evidence="2">The sequence shown here is derived from an EMBL/GenBank/DDBJ whole genome shotgun (WGS) entry which is preliminary data.</text>
</comment>
<protein>
    <submittedName>
        <fullName evidence="2">Uncharacterized protein</fullName>
    </submittedName>
</protein>
<reference evidence="3" key="1">
    <citation type="journal article" date="2019" name="Int. J. Syst. Evol. Microbiol.">
        <title>The Global Catalogue of Microorganisms (GCM) 10K type strain sequencing project: providing services to taxonomists for standard genome sequencing and annotation.</title>
        <authorList>
            <consortium name="The Broad Institute Genomics Platform"/>
            <consortium name="The Broad Institute Genome Sequencing Center for Infectious Disease"/>
            <person name="Wu L."/>
            <person name="Ma J."/>
        </authorList>
    </citation>
    <scope>NUCLEOTIDE SEQUENCE [LARGE SCALE GENOMIC DNA]</scope>
    <source>
        <strain evidence="3">CCUG 62974</strain>
    </source>
</reference>
<evidence type="ECO:0000313" key="3">
    <source>
        <dbReference type="Proteomes" id="UP001597024"/>
    </source>
</evidence>
<gene>
    <name evidence="2" type="ORF">ACFQ08_24300</name>
</gene>
<dbReference type="Proteomes" id="UP001597024">
    <property type="component" value="Unassembled WGS sequence"/>
</dbReference>
<proteinExistence type="predicted"/>
<keyword evidence="1" id="KW-1133">Transmembrane helix</keyword>